<evidence type="ECO:0000313" key="1">
    <source>
        <dbReference type="EMBL" id="MCC9641608.1"/>
    </source>
</evidence>
<organism evidence="1 2">
    <name type="scientific">Rhodopirellula halodulae</name>
    <dbReference type="NCBI Taxonomy" id="2894198"/>
    <lineage>
        <taxon>Bacteria</taxon>
        <taxon>Pseudomonadati</taxon>
        <taxon>Planctomycetota</taxon>
        <taxon>Planctomycetia</taxon>
        <taxon>Pirellulales</taxon>
        <taxon>Pirellulaceae</taxon>
        <taxon>Rhodopirellula</taxon>
    </lineage>
</organism>
<dbReference type="RefSeq" id="WP_230271842.1">
    <property type="nucleotide sequence ID" value="NZ_JAJKFW010000006.1"/>
</dbReference>
<gene>
    <name evidence="1" type="ORF">LOC71_04930</name>
</gene>
<evidence type="ECO:0008006" key="3">
    <source>
        <dbReference type="Google" id="ProtNLM"/>
    </source>
</evidence>
<proteinExistence type="predicted"/>
<dbReference type="Proteomes" id="UP001430306">
    <property type="component" value="Unassembled WGS sequence"/>
</dbReference>
<keyword evidence="2" id="KW-1185">Reference proteome</keyword>
<dbReference type="EMBL" id="JAJKFW010000006">
    <property type="protein sequence ID" value="MCC9641608.1"/>
    <property type="molecule type" value="Genomic_DNA"/>
</dbReference>
<sequence>MSEILEQIDHPFWGTVQRRSGYEGWDLEQAESLPNGTTAILRFGFHDPSDPTVQENYSAIRTRWSEIWPRILDRIAQMKSAYGYGDTPLNPASDWFSISVPTNPLATGAEWSVMLQAAEAGWLIDFEGWEDSGGQGVF</sequence>
<protein>
    <recommendedName>
        <fullName evidence="3">DUF4279 domain-containing protein</fullName>
    </recommendedName>
</protein>
<reference evidence="1" key="1">
    <citation type="submission" date="2021-11" db="EMBL/GenBank/DDBJ databases">
        <title>Genome sequence.</title>
        <authorList>
            <person name="Sun Q."/>
        </authorList>
    </citation>
    <scope>NUCLEOTIDE SEQUENCE</scope>
    <source>
        <strain evidence="1">JC740</strain>
    </source>
</reference>
<comment type="caution">
    <text evidence="1">The sequence shown here is derived from an EMBL/GenBank/DDBJ whole genome shotgun (WGS) entry which is preliminary data.</text>
</comment>
<evidence type="ECO:0000313" key="2">
    <source>
        <dbReference type="Proteomes" id="UP001430306"/>
    </source>
</evidence>
<accession>A0ABS8NFJ4</accession>
<name>A0ABS8NFJ4_9BACT</name>